<protein>
    <recommendedName>
        <fullName evidence="1">HTH luxR-type domain-containing protein</fullName>
    </recommendedName>
</protein>
<organism evidence="2">
    <name type="scientific">Micromonospora sp. CCTCC AA 2012012</name>
    <dbReference type="NCBI Taxonomy" id="3111921"/>
    <lineage>
        <taxon>Bacteria</taxon>
        <taxon>Bacillati</taxon>
        <taxon>Actinomycetota</taxon>
        <taxon>Actinomycetes</taxon>
        <taxon>Micromonosporales</taxon>
        <taxon>Micromonosporaceae</taxon>
        <taxon>Micromonospora</taxon>
    </lineage>
</organism>
<reference evidence="3" key="2">
    <citation type="submission" date="2024-06" db="EMBL/GenBank/DDBJ databases">
        <title>Micromonospora mangrovi CCTCC AA 2012012 genome sequences.</title>
        <authorList>
            <person name="Gao J."/>
        </authorList>
    </citation>
    <scope>NUCLEOTIDE SEQUENCE</scope>
    <source>
        <strain evidence="3">CCTCC AA 2012012</strain>
    </source>
</reference>
<proteinExistence type="predicted"/>
<evidence type="ECO:0000313" key="3">
    <source>
        <dbReference type="EMBL" id="XCH75814.1"/>
    </source>
</evidence>
<dbReference type="SMART" id="SM00421">
    <property type="entry name" value="HTH_LUXR"/>
    <property type="match status" value="1"/>
</dbReference>
<dbReference type="GO" id="GO:0003677">
    <property type="term" value="F:DNA binding"/>
    <property type="evidence" value="ECO:0007669"/>
    <property type="project" value="InterPro"/>
</dbReference>
<gene>
    <name evidence="3" type="ORF">ABUL08_06930</name>
    <name evidence="2" type="ORF">VK199_06885</name>
</gene>
<dbReference type="SUPFAM" id="SSF46894">
    <property type="entry name" value="C-terminal effector domain of the bipartite response regulators"/>
    <property type="match status" value="1"/>
</dbReference>
<dbReference type="EMBL" id="CP157762">
    <property type="protein sequence ID" value="XBP95111.1"/>
    <property type="molecule type" value="Genomic_DNA"/>
</dbReference>
<dbReference type="RefSeq" id="WP_350935615.1">
    <property type="nucleotide sequence ID" value="NZ_CP157762.1"/>
</dbReference>
<sequence length="254" mass="27497">MTVNTEIVPGPEFRATEQQLALAGDAKRWRQALLSAYRALSREVAEVDSLPGFDTVRGAGTTTGVLLDRLRKAQEATIWIHSTTGMFTGLNRLPSVPSLRVLVNARAADPDRMPWLHTVDARLTAASLPEGPDAVVLDGSTVAVVPRPADPEPHALILSQNGLAELVQAMFDLAWPGAPELLADPTCRTTDAELKRQIMRQLADGGKDEAISRSLGISLRTCRRYIAEILTDVGAVSRFQAGYRLGRNRLAGAR</sequence>
<dbReference type="Gene3D" id="1.10.10.10">
    <property type="entry name" value="Winged helix-like DNA-binding domain superfamily/Winged helix DNA-binding domain"/>
    <property type="match status" value="1"/>
</dbReference>
<feature type="domain" description="HTH luxR-type" evidence="1">
    <location>
        <begin position="186"/>
        <end position="245"/>
    </location>
</feature>
<dbReference type="EMBL" id="CP159342">
    <property type="protein sequence ID" value="XCH75814.1"/>
    <property type="molecule type" value="Genomic_DNA"/>
</dbReference>
<dbReference type="InterPro" id="IPR000792">
    <property type="entry name" value="Tscrpt_reg_LuxR_C"/>
</dbReference>
<name>A0AAU7MCN3_9ACTN</name>
<accession>A0AAU7MCN3</accession>
<dbReference type="AlphaFoldDB" id="A0AAU7MCN3"/>
<dbReference type="GO" id="GO:0006355">
    <property type="term" value="P:regulation of DNA-templated transcription"/>
    <property type="evidence" value="ECO:0007669"/>
    <property type="project" value="InterPro"/>
</dbReference>
<reference evidence="2" key="1">
    <citation type="submission" date="2024-01" db="EMBL/GenBank/DDBJ databases">
        <title>The genome sequence of Micromonospora mangrovi CCTCC AA 2012012.</title>
        <authorList>
            <person name="Gao J."/>
        </authorList>
    </citation>
    <scope>NUCLEOTIDE SEQUENCE</scope>
    <source>
        <strain evidence="2">CCTCC AA 2012012</strain>
    </source>
</reference>
<dbReference type="InterPro" id="IPR036388">
    <property type="entry name" value="WH-like_DNA-bd_sf"/>
</dbReference>
<evidence type="ECO:0000259" key="1">
    <source>
        <dbReference type="SMART" id="SM00421"/>
    </source>
</evidence>
<dbReference type="InterPro" id="IPR016032">
    <property type="entry name" value="Sig_transdc_resp-reg_C-effctor"/>
</dbReference>
<evidence type="ECO:0000313" key="2">
    <source>
        <dbReference type="EMBL" id="XBP95111.1"/>
    </source>
</evidence>